<dbReference type="EMBL" id="CM023470">
    <property type="protein sequence ID" value="KAH7978269.1"/>
    <property type="molecule type" value="Genomic_DNA"/>
</dbReference>
<name>A0ACB8DVY3_DERSI</name>
<keyword evidence="2" id="KW-1185">Reference proteome</keyword>
<comment type="caution">
    <text evidence="1">The sequence shown here is derived from an EMBL/GenBank/DDBJ whole genome shotgun (WGS) entry which is preliminary data.</text>
</comment>
<protein>
    <submittedName>
        <fullName evidence="1">Uncharacterized protein</fullName>
    </submittedName>
</protein>
<accession>A0ACB8DVY3</accession>
<evidence type="ECO:0000313" key="2">
    <source>
        <dbReference type="Proteomes" id="UP000821865"/>
    </source>
</evidence>
<reference evidence="1" key="1">
    <citation type="submission" date="2020-05" db="EMBL/GenBank/DDBJ databases">
        <title>Large-scale comparative analyses of tick genomes elucidate their genetic diversity and vector capacities.</title>
        <authorList>
            <person name="Jia N."/>
            <person name="Wang J."/>
            <person name="Shi W."/>
            <person name="Du L."/>
            <person name="Sun Y."/>
            <person name="Zhan W."/>
            <person name="Jiang J."/>
            <person name="Wang Q."/>
            <person name="Zhang B."/>
            <person name="Ji P."/>
            <person name="Sakyi L.B."/>
            <person name="Cui X."/>
            <person name="Yuan T."/>
            <person name="Jiang B."/>
            <person name="Yang W."/>
            <person name="Lam T.T.-Y."/>
            <person name="Chang Q."/>
            <person name="Ding S."/>
            <person name="Wang X."/>
            <person name="Zhu J."/>
            <person name="Ruan X."/>
            <person name="Zhao L."/>
            <person name="Wei J."/>
            <person name="Que T."/>
            <person name="Du C."/>
            <person name="Cheng J."/>
            <person name="Dai P."/>
            <person name="Han X."/>
            <person name="Huang E."/>
            <person name="Gao Y."/>
            <person name="Liu J."/>
            <person name="Shao H."/>
            <person name="Ye R."/>
            <person name="Li L."/>
            <person name="Wei W."/>
            <person name="Wang X."/>
            <person name="Wang C."/>
            <person name="Yang T."/>
            <person name="Huo Q."/>
            <person name="Li W."/>
            <person name="Guo W."/>
            <person name="Chen H."/>
            <person name="Zhou L."/>
            <person name="Ni X."/>
            <person name="Tian J."/>
            <person name="Zhou Y."/>
            <person name="Sheng Y."/>
            <person name="Liu T."/>
            <person name="Pan Y."/>
            <person name="Xia L."/>
            <person name="Li J."/>
            <person name="Zhao F."/>
            <person name="Cao W."/>
        </authorList>
    </citation>
    <scope>NUCLEOTIDE SEQUENCE</scope>
    <source>
        <strain evidence="1">Dsil-2018</strain>
    </source>
</reference>
<gene>
    <name evidence="1" type="ORF">HPB49_004944</name>
</gene>
<evidence type="ECO:0000313" key="1">
    <source>
        <dbReference type="EMBL" id="KAH7978269.1"/>
    </source>
</evidence>
<proteinExistence type="predicted"/>
<organism evidence="1 2">
    <name type="scientific">Dermacentor silvarum</name>
    <name type="common">Tick</name>
    <dbReference type="NCBI Taxonomy" id="543639"/>
    <lineage>
        <taxon>Eukaryota</taxon>
        <taxon>Metazoa</taxon>
        <taxon>Ecdysozoa</taxon>
        <taxon>Arthropoda</taxon>
        <taxon>Chelicerata</taxon>
        <taxon>Arachnida</taxon>
        <taxon>Acari</taxon>
        <taxon>Parasitiformes</taxon>
        <taxon>Ixodida</taxon>
        <taxon>Ixodoidea</taxon>
        <taxon>Ixodidae</taxon>
        <taxon>Rhipicephalinae</taxon>
        <taxon>Dermacentor</taxon>
    </lineage>
</organism>
<dbReference type="Proteomes" id="UP000821865">
    <property type="component" value="Chromosome 1"/>
</dbReference>
<sequence length="239" mass="27767">MAPTASEMSQPRPAQDVRRARLFTTTPLCLRAKHRAEQRRIQQQREAVTRQLHDIEIQMISNSFNLIATATLLSSTHRSRWRFRRSQRWFEETLPNLGEAYFKKCFRVSASTFRYIVESCRSDLQRVDTAMTEAISVEKRVAVALYRLCSTAEDRTIAELFALGRSTVNSIYKEFCVAILRNLENYWIKMPSPADMEEHIRDFFAVTEFPQGIGALDGCHFPVSPPKEHASDYYNYKGW</sequence>